<dbReference type="InterPro" id="IPR053134">
    <property type="entry name" value="RNA-dir_DNA_polymerase"/>
</dbReference>
<dbReference type="InterPro" id="IPR043502">
    <property type="entry name" value="DNA/RNA_pol_sf"/>
</dbReference>
<protein>
    <recommendedName>
        <fullName evidence="2">Reverse transcriptase</fullName>
    </recommendedName>
</protein>
<organism evidence="1">
    <name type="scientific">Sesamum latifolium</name>
    <dbReference type="NCBI Taxonomy" id="2727402"/>
    <lineage>
        <taxon>Eukaryota</taxon>
        <taxon>Viridiplantae</taxon>
        <taxon>Streptophyta</taxon>
        <taxon>Embryophyta</taxon>
        <taxon>Tracheophyta</taxon>
        <taxon>Spermatophyta</taxon>
        <taxon>Magnoliopsida</taxon>
        <taxon>eudicotyledons</taxon>
        <taxon>Gunneridae</taxon>
        <taxon>Pentapetalae</taxon>
        <taxon>asterids</taxon>
        <taxon>lamiids</taxon>
        <taxon>Lamiales</taxon>
        <taxon>Pedaliaceae</taxon>
        <taxon>Sesamum</taxon>
    </lineage>
</organism>
<dbReference type="Gene3D" id="3.10.10.10">
    <property type="entry name" value="HIV Type 1 Reverse Transcriptase, subunit A, domain 1"/>
    <property type="match status" value="1"/>
</dbReference>
<reference evidence="1" key="1">
    <citation type="submission" date="2020-06" db="EMBL/GenBank/DDBJ databases">
        <authorList>
            <person name="Li T."/>
            <person name="Hu X."/>
            <person name="Zhang T."/>
            <person name="Song X."/>
            <person name="Zhang H."/>
            <person name="Dai N."/>
            <person name="Sheng W."/>
            <person name="Hou X."/>
            <person name="Wei L."/>
        </authorList>
    </citation>
    <scope>NUCLEOTIDE SEQUENCE</scope>
    <source>
        <strain evidence="1">KEN1</strain>
        <tissue evidence="1">Leaf</tissue>
    </source>
</reference>
<dbReference type="InterPro" id="IPR043128">
    <property type="entry name" value="Rev_trsase/Diguanyl_cyclase"/>
</dbReference>
<dbReference type="AlphaFoldDB" id="A0AAW2VJ35"/>
<sequence>MIKPPKVLSQIQIDTSLSHEEEEKLKRFLESNQGVLEWEEGSAAGIDERVIKHKLNVRKDIKPVRQKKRNFRSERDQVIHEEVQRLLKLGYIREVYYPEWIANVMLVPKTGWGAMAYVFTNLNKAYPKDSYLLPRIDLLVDSTSGCERLSMLDAYQGYNQITLAKKNQEKTSFITE</sequence>
<dbReference type="Gene3D" id="3.30.70.270">
    <property type="match status" value="1"/>
</dbReference>
<comment type="caution">
    <text evidence="1">The sequence shown here is derived from an EMBL/GenBank/DDBJ whole genome shotgun (WGS) entry which is preliminary data.</text>
</comment>
<dbReference type="SUPFAM" id="SSF56672">
    <property type="entry name" value="DNA/RNA polymerases"/>
    <property type="match status" value="1"/>
</dbReference>
<dbReference type="EMBL" id="JACGWN010000010">
    <property type="protein sequence ID" value="KAL0428222.1"/>
    <property type="molecule type" value="Genomic_DNA"/>
</dbReference>
<accession>A0AAW2VJ35</accession>
<evidence type="ECO:0000313" key="1">
    <source>
        <dbReference type="EMBL" id="KAL0428222.1"/>
    </source>
</evidence>
<reference evidence="1" key="2">
    <citation type="journal article" date="2024" name="Plant">
        <title>Genomic evolution and insights into agronomic trait innovations of Sesamum species.</title>
        <authorList>
            <person name="Miao H."/>
            <person name="Wang L."/>
            <person name="Qu L."/>
            <person name="Liu H."/>
            <person name="Sun Y."/>
            <person name="Le M."/>
            <person name="Wang Q."/>
            <person name="Wei S."/>
            <person name="Zheng Y."/>
            <person name="Lin W."/>
            <person name="Duan Y."/>
            <person name="Cao H."/>
            <person name="Xiong S."/>
            <person name="Wang X."/>
            <person name="Wei L."/>
            <person name="Li C."/>
            <person name="Ma Q."/>
            <person name="Ju M."/>
            <person name="Zhao R."/>
            <person name="Li G."/>
            <person name="Mu C."/>
            <person name="Tian Q."/>
            <person name="Mei H."/>
            <person name="Zhang T."/>
            <person name="Gao T."/>
            <person name="Zhang H."/>
        </authorList>
    </citation>
    <scope>NUCLEOTIDE SEQUENCE</scope>
    <source>
        <strain evidence="1">KEN1</strain>
    </source>
</reference>
<proteinExistence type="predicted"/>
<dbReference type="PANTHER" id="PTHR24559:SF444">
    <property type="entry name" value="REVERSE TRANSCRIPTASE DOMAIN-CONTAINING PROTEIN"/>
    <property type="match status" value="1"/>
</dbReference>
<name>A0AAW2VJ35_9LAMI</name>
<dbReference type="PANTHER" id="PTHR24559">
    <property type="entry name" value="TRANSPOSON TY3-I GAG-POL POLYPROTEIN"/>
    <property type="match status" value="1"/>
</dbReference>
<evidence type="ECO:0008006" key="2">
    <source>
        <dbReference type="Google" id="ProtNLM"/>
    </source>
</evidence>
<gene>
    <name evidence="1" type="ORF">Slati_2997000</name>
</gene>